<dbReference type="Gene3D" id="1.10.150.20">
    <property type="entry name" value="5' to 3' exonuclease, C-terminal subdomain"/>
    <property type="match status" value="2"/>
</dbReference>
<reference evidence="4" key="1">
    <citation type="submission" date="2018-05" db="EMBL/GenBank/DDBJ databases">
        <authorList>
            <person name="Lanie J.A."/>
            <person name="Ng W.-L."/>
            <person name="Kazmierczak K.M."/>
            <person name="Andrzejewski T.M."/>
            <person name="Davidsen T.M."/>
            <person name="Wayne K.J."/>
            <person name="Tettelin H."/>
            <person name="Glass J.I."/>
            <person name="Rusch D."/>
            <person name="Podicherti R."/>
            <person name="Tsui H.-C.T."/>
            <person name="Winkler M.E."/>
        </authorList>
    </citation>
    <scope>NUCLEOTIDE SEQUENCE</scope>
</reference>
<dbReference type="Pfam" id="PF12826">
    <property type="entry name" value="HHH_2"/>
    <property type="match status" value="1"/>
</dbReference>
<dbReference type="SUPFAM" id="SSF47781">
    <property type="entry name" value="RuvA domain 2-like"/>
    <property type="match status" value="1"/>
</dbReference>
<organism evidence="4">
    <name type="scientific">marine metagenome</name>
    <dbReference type="NCBI Taxonomy" id="408172"/>
    <lineage>
        <taxon>unclassified sequences</taxon>
        <taxon>metagenomes</taxon>
        <taxon>ecological metagenomes</taxon>
    </lineage>
</organism>
<sequence length="190" mass="20573">VVSLLQTIAGFFKGPSGPKCSECSSTIIGDVCPNLDCPLKVTEWLLRWCSPEAVNIPALGQAEAEHLAGLRLVLHPGELYELGQGDWDRLDGVSAGQLAEIHSQIEDSKSAKPGALLHGLRLPGVSGDLAKRLVNEFGSIDALRDAKPKSLQEIDGVDESLAFGVRRWFRDSINRQALKKLEQNGFSFNA</sequence>
<keyword evidence="1" id="KW-0227">DNA damage</keyword>
<evidence type="ECO:0000256" key="1">
    <source>
        <dbReference type="ARBA" id="ARBA00022763"/>
    </source>
</evidence>
<evidence type="ECO:0000259" key="3">
    <source>
        <dbReference type="Pfam" id="PF12826"/>
    </source>
</evidence>
<accession>A0A382BB39</accession>
<keyword evidence="2" id="KW-0234">DNA repair</keyword>
<protein>
    <recommendedName>
        <fullName evidence="3">DisA/LigA helix-hairpin-helix motif domain-containing protein</fullName>
    </recommendedName>
</protein>
<name>A0A382BB39_9ZZZZ</name>
<dbReference type="GO" id="GO:0006281">
    <property type="term" value="P:DNA repair"/>
    <property type="evidence" value="ECO:0007669"/>
    <property type="project" value="UniProtKB-KW"/>
</dbReference>
<feature type="non-terminal residue" evidence="4">
    <location>
        <position position="1"/>
    </location>
</feature>
<proteinExistence type="predicted"/>
<gene>
    <name evidence="4" type="ORF">METZ01_LOCUS163261</name>
</gene>
<dbReference type="AlphaFoldDB" id="A0A382BB39"/>
<dbReference type="EMBL" id="UINC01028791">
    <property type="protein sequence ID" value="SVB10407.1"/>
    <property type="molecule type" value="Genomic_DNA"/>
</dbReference>
<dbReference type="InterPro" id="IPR010994">
    <property type="entry name" value="RuvA_2-like"/>
</dbReference>
<feature type="domain" description="DisA/LigA helix-hairpin-helix motif" evidence="3">
    <location>
        <begin position="116"/>
        <end position="177"/>
    </location>
</feature>
<evidence type="ECO:0000256" key="2">
    <source>
        <dbReference type="ARBA" id="ARBA00023204"/>
    </source>
</evidence>
<dbReference type="InterPro" id="IPR041663">
    <property type="entry name" value="DisA/LigA_HHH"/>
</dbReference>
<evidence type="ECO:0000313" key="4">
    <source>
        <dbReference type="EMBL" id="SVB10407.1"/>
    </source>
</evidence>